<dbReference type="InterPro" id="IPR036259">
    <property type="entry name" value="MFS_trans_sf"/>
</dbReference>
<dbReference type="PANTHER" id="PTHR23503">
    <property type="entry name" value="SOLUTE CARRIER FAMILY 2"/>
    <property type="match status" value="1"/>
</dbReference>
<dbReference type="SUPFAM" id="SSF103473">
    <property type="entry name" value="MFS general substrate transporter"/>
    <property type="match status" value="1"/>
</dbReference>
<evidence type="ECO:0000256" key="5">
    <source>
        <dbReference type="ARBA" id="ARBA00022989"/>
    </source>
</evidence>
<sequence>MNVSDRRDRGVWGSVDRTLDVAIRSHLADPDGVEEPFLPDAEGKRPVSVHQNKSWSSLLIVTAVATTLGTVIPAGYNIGILNSPQQVIVDFCNSSILHTYGTAIEETPLELLWAFVVSIFLIGGGMGALMGGSIANRIGRKNALLVNSLMNVIAAIFFGTCGIAQSVEVLLIGRFIVGIGAGMSTSFMPLYMSEISTPATQNVLGLLCPVGINLGLFIGQVLSLEKLLGNEDNWNVLLALTCIPALLCLAVWYYLPETPRYLFVLQQQTDLAFKELSRLRGLPVDQLGPEMEELRREATRVTAEIPKDGLNTTHSQSSWTLKTIWAKKSLRWPFACVVVMHLGNQLSGINAVLYYSTDIFLSAGLDKQQAELALLGAGFINVVMTACVVFLTARFCRRPLMMISTIGVSAFLVVLALCIFFISKASWIPYCCIAALLIYVVFFDVGVGPLPFFLPSELIPAGPRPLIMSLGCLVNWSTNFLVGMTFPSLQNLMGVYIFVMFAAATVVQAVFLFFKLPETFRPTRSFSPASLSVLH</sequence>
<dbReference type="GO" id="GO:0005886">
    <property type="term" value="C:plasma membrane"/>
    <property type="evidence" value="ECO:0007669"/>
    <property type="project" value="UniProtKB-SubCell"/>
</dbReference>
<dbReference type="PROSITE" id="PS50850">
    <property type="entry name" value="MFS"/>
    <property type="match status" value="1"/>
</dbReference>
<organism evidence="10 11">
    <name type="scientific">Daphnia sinensis</name>
    <dbReference type="NCBI Taxonomy" id="1820382"/>
    <lineage>
        <taxon>Eukaryota</taxon>
        <taxon>Metazoa</taxon>
        <taxon>Ecdysozoa</taxon>
        <taxon>Arthropoda</taxon>
        <taxon>Crustacea</taxon>
        <taxon>Branchiopoda</taxon>
        <taxon>Diplostraca</taxon>
        <taxon>Cladocera</taxon>
        <taxon>Anomopoda</taxon>
        <taxon>Daphniidae</taxon>
        <taxon>Daphnia</taxon>
        <taxon>Daphnia similis group</taxon>
    </lineage>
</organism>
<dbReference type="InterPro" id="IPR045263">
    <property type="entry name" value="GLUT"/>
</dbReference>
<evidence type="ECO:0000259" key="9">
    <source>
        <dbReference type="PROSITE" id="PS50850"/>
    </source>
</evidence>
<evidence type="ECO:0000256" key="1">
    <source>
        <dbReference type="ARBA" id="ARBA00004651"/>
    </source>
</evidence>
<dbReference type="NCBIfam" id="TIGR00879">
    <property type="entry name" value="SP"/>
    <property type="match status" value="1"/>
</dbReference>
<comment type="caution">
    <text evidence="10">The sequence shown here is derived from an EMBL/GenBank/DDBJ whole genome shotgun (WGS) entry which is preliminary data.</text>
</comment>
<dbReference type="GO" id="GO:1990539">
    <property type="term" value="P:fructose import across plasma membrane"/>
    <property type="evidence" value="ECO:0007669"/>
    <property type="project" value="UniProtKB-ARBA"/>
</dbReference>
<keyword evidence="5 8" id="KW-1133">Transmembrane helix</keyword>
<feature type="transmembrane region" description="Helical" evidence="8">
    <location>
        <begin position="373"/>
        <end position="393"/>
    </location>
</feature>
<keyword evidence="2 7" id="KW-0813">Transport</keyword>
<dbReference type="InterPro" id="IPR020846">
    <property type="entry name" value="MFS_dom"/>
</dbReference>
<name>A0AAD5L095_9CRUS</name>
<evidence type="ECO:0000256" key="4">
    <source>
        <dbReference type="ARBA" id="ARBA00022692"/>
    </source>
</evidence>
<protein>
    <recommendedName>
        <fullName evidence="9">Major facilitator superfamily (MFS) profile domain-containing protein</fullName>
    </recommendedName>
</protein>
<comment type="subcellular location">
    <subcellularLocation>
        <location evidence="1">Cell membrane</location>
        <topology evidence="1">Multi-pass membrane protein</topology>
    </subcellularLocation>
</comment>
<evidence type="ECO:0000256" key="3">
    <source>
        <dbReference type="ARBA" id="ARBA00022475"/>
    </source>
</evidence>
<feature type="transmembrane region" description="Helical" evidence="8">
    <location>
        <begin position="492"/>
        <end position="514"/>
    </location>
</feature>
<keyword evidence="3" id="KW-1003">Cell membrane</keyword>
<feature type="transmembrane region" description="Helical" evidence="8">
    <location>
        <begin position="400"/>
        <end position="422"/>
    </location>
</feature>
<reference evidence="10 11" key="1">
    <citation type="submission" date="2022-05" db="EMBL/GenBank/DDBJ databases">
        <title>A multi-omics perspective on studying reproductive biology in Daphnia sinensis.</title>
        <authorList>
            <person name="Jia J."/>
        </authorList>
    </citation>
    <scope>NUCLEOTIDE SEQUENCE [LARGE SCALE GENOMIC DNA]</scope>
    <source>
        <strain evidence="10 11">WSL</strain>
    </source>
</reference>
<dbReference type="EMBL" id="WJBH02000001">
    <property type="protein sequence ID" value="KAI9564036.1"/>
    <property type="molecule type" value="Genomic_DNA"/>
</dbReference>
<feature type="transmembrane region" description="Helical" evidence="8">
    <location>
        <begin position="332"/>
        <end position="353"/>
    </location>
</feature>
<dbReference type="Gene3D" id="1.20.1250.20">
    <property type="entry name" value="MFS general substrate transporter like domains"/>
    <property type="match status" value="1"/>
</dbReference>
<feature type="transmembrane region" description="Helical" evidence="8">
    <location>
        <begin position="111"/>
        <end position="132"/>
    </location>
</feature>
<comment type="similarity">
    <text evidence="7">Belongs to the major facilitator superfamily. Sugar transporter (TC 2.A.1.1) family.</text>
</comment>
<evidence type="ECO:0000256" key="8">
    <source>
        <dbReference type="SAM" id="Phobius"/>
    </source>
</evidence>
<dbReference type="PRINTS" id="PR00171">
    <property type="entry name" value="SUGRTRNSPORT"/>
</dbReference>
<accession>A0AAD5L095</accession>
<feature type="transmembrane region" description="Helical" evidence="8">
    <location>
        <begin position="234"/>
        <end position="255"/>
    </location>
</feature>
<dbReference type="FunFam" id="1.20.1250.20:FF:001511">
    <property type="entry name" value="Solute carrier family 2, facilitated glucose transporter member 5"/>
    <property type="match status" value="1"/>
</dbReference>
<feature type="transmembrane region" description="Helical" evidence="8">
    <location>
        <begin position="55"/>
        <end position="76"/>
    </location>
</feature>
<keyword evidence="4 8" id="KW-0812">Transmembrane</keyword>
<dbReference type="PANTHER" id="PTHR23503:SF127">
    <property type="entry name" value="FI08437P-RELATED"/>
    <property type="match status" value="1"/>
</dbReference>
<keyword evidence="11" id="KW-1185">Reference proteome</keyword>
<dbReference type="AlphaFoldDB" id="A0AAD5L095"/>
<evidence type="ECO:0000313" key="11">
    <source>
        <dbReference type="Proteomes" id="UP000820818"/>
    </source>
</evidence>
<evidence type="ECO:0000256" key="7">
    <source>
        <dbReference type="RuleBase" id="RU003346"/>
    </source>
</evidence>
<feature type="transmembrane region" description="Helical" evidence="8">
    <location>
        <begin position="428"/>
        <end position="454"/>
    </location>
</feature>
<feature type="transmembrane region" description="Helical" evidence="8">
    <location>
        <begin position="144"/>
        <end position="165"/>
    </location>
</feature>
<keyword evidence="6 8" id="KW-0472">Membrane</keyword>
<dbReference type="Proteomes" id="UP000820818">
    <property type="component" value="Linkage Group LG1"/>
</dbReference>
<feature type="transmembrane region" description="Helical" evidence="8">
    <location>
        <begin position="171"/>
        <end position="191"/>
    </location>
</feature>
<proteinExistence type="inferred from homology"/>
<evidence type="ECO:0000256" key="2">
    <source>
        <dbReference type="ARBA" id="ARBA00022448"/>
    </source>
</evidence>
<dbReference type="GO" id="GO:0005353">
    <property type="term" value="F:fructose transmembrane transporter activity"/>
    <property type="evidence" value="ECO:0007669"/>
    <property type="project" value="UniProtKB-ARBA"/>
</dbReference>
<dbReference type="Pfam" id="PF00083">
    <property type="entry name" value="Sugar_tr"/>
    <property type="match status" value="1"/>
</dbReference>
<feature type="transmembrane region" description="Helical" evidence="8">
    <location>
        <begin position="466"/>
        <end position="486"/>
    </location>
</feature>
<evidence type="ECO:0000313" key="10">
    <source>
        <dbReference type="EMBL" id="KAI9564036.1"/>
    </source>
</evidence>
<feature type="domain" description="Major facilitator superfamily (MFS) profile" evidence="9">
    <location>
        <begin position="63"/>
        <end position="520"/>
    </location>
</feature>
<dbReference type="InterPro" id="IPR003663">
    <property type="entry name" value="Sugar/inositol_transpt"/>
</dbReference>
<evidence type="ECO:0000256" key="6">
    <source>
        <dbReference type="ARBA" id="ARBA00023136"/>
    </source>
</evidence>
<dbReference type="InterPro" id="IPR005828">
    <property type="entry name" value="MFS_sugar_transport-like"/>
</dbReference>
<feature type="transmembrane region" description="Helical" evidence="8">
    <location>
        <begin position="203"/>
        <end position="222"/>
    </location>
</feature>
<gene>
    <name evidence="10" type="ORF">GHT06_007774</name>
</gene>